<dbReference type="EMBL" id="FWWU01000006">
    <property type="protein sequence ID" value="SMB83216.1"/>
    <property type="molecule type" value="Genomic_DNA"/>
</dbReference>
<proteinExistence type="predicted"/>
<sequence length="95" mass="11003">MPGEATCFQQTHHRVNNLCGHADRILREIAEHLERFTAVATPSPPDRSKTQREVERLRARPWWTTSAGCALDRREAHRRVRKAHAFLNAGHDRSR</sequence>
<name>A0A1W1UQ74_9DEIO</name>
<dbReference type="Proteomes" id="UP000192582">
    <property type="component" value="Unassembled WGS sequence"/>
</dbReference>
<dbReference type="RefSeq" id="WP_084046406.1">
    <property type="nucleotide sequence ID" value="NZ_FWWU01000006.1"/>
</dbReference>
<organism evidence="1 2">
    <name type="scientific">Deinococcus hopiensis KR-140</name>
    <dbReference type="NCBI Taxonomy" id="695939"/>
    <lineage>
        <taxon>Bacteria</taxon>
        <taxon>Thermotogati</taxon>
        <taxon>Deinococcota</taxon>
        <taxon>Deinococci</taxon>
        <taxon>Deinococcales</taxon>
        <taxon>Deinococcaceae</taxon>
        <taxon>Deinococcus</taxon>
    </lineage>
</organism>
<dbReference type="AlphaFoldDB" id="A0A1W1UQ74"/>
<evidence type="ECO:0000313" key="1">
    <source>
        <dbReference type="EMBL" id="SMB83216.1"/>
    </source>
</evidence>
<evidence type="ECO:0000313" key="2">
    <source>
        <dbReference type="Proteomes" id="UP000192582"/>
    </source>
</evidence>
<reference evidence="1 2" key="1">
    <citation type="submission" date="2017-04" db="EMBL/GenBank/DDBJ databases">
        <authorList>
            <person name="Afonso C.L."/>
            <person name="Miller P.J."/>
            <person name="Scott M.A."/>
            <person name="Spackman E."/>
            <person name="Goraichik I."/>
            <person name="Dimitrov K.M."/>
            <person name="Suarez D.L."/>
            <person name="Swayne D.E."/>
        </authorList>
    </citation>
    <scope>NUCLEOTIDE SEQUENCE [LARGE SCALE GENOMIC DNA]</scope>
    <source>
        <strain evidence="1 2">KR-140</strain>
    </source>
</reference>
<dbReference type="OrthoDB" id="9781670at2"/>
<gene>
    <name evidence="1" type="ORF">SAMN00790413_04310</name>
</gene>
<accession>A0A1W1UQ74</accession>
<protein>
    <submittedName>
        <fullName evidence="1">Uncharacterized protein</fullName>
    </submittedName>
</protein>
<keyword evidence="2" id="KW-1185">Reference proteome</keyword>